<keyword evidence="15" id="KW-1185">Reference proteome</keyword>
<feature type="domain" description="Cation/H+ exchanger transmembrane" evidence="13">
    <location>
        <begin position="92"/>
        <end position="310"/>
    </location>
</feature>
<keyword evidence="4 11" id="KW-0812">Transmembrane</keyword>
<keyword evidence="9" id="KW-0739">Sodium transport</keyword>
<protein>
    <recommendedName>
        <fullName evidence="13">Cation/H+ exchanger transmembrane domain-containing protein</fullName>
    </recommendedName>
</protein>
<evidence type="ECO:0000256" key="7">
    <source>
        <dbReference type="ARBA" id="ARBA00023065"/>
    </source>
</evidence>
<evidence type="ECO:0000256" key="12">
    <source>
        <dbReference type="SAM" id="SignalP"/>
    </source>
</evidence>
<keyword evidence="12" id="KW-0732">Signal</keyword>
<feature type="transmembrane region" description="Helical" evidence="11">
    <location>
        <begin position="305"/>
        <end position="330"/>
    </location>
</feature>
<feature type="transmembrane region" description="Helical" evidence="11">
    <location>
        <begin position="191"/>
        <end position="209"/>
    </location>
</feature>
<feature type="compositionally biased region" description="Basic and acidic residues" evidence="10">
    <location>
        <begin position="37"/>
        <end position="61"/>
    </location>
</feature>
<evidence type="ECO:0000313" key="15">
    <source>
        <dbReference type="Proteomes" id="UP001363151"/>
    </source>
</evidence>
<proteinExistence type="predicted"/>
<evidence type="ECO:0000259" key="13">
    <source>
        <dbReference type="Pfam" id="PF00999"/>
    </source>
</evidence>
<keyword evidence="8 11" id="KW-0472">Membrane</keyword>
<keyword evidence="2" id="KW-0813">Transport</keyword>
<feature type="region of interest" description="Disordered" evidence="10">
    <location>
        <begin position="522"/>
        <end position="577"/>
    </location>
</feature>
<evidence type="ECO:0000256" key="9">
    <source>
        <dbReference type="ARBA" id="ARBA00023201"/>
    </source>
</evidence>
<organism evidence="14 15">
    <name type="scientific">Aureococcus anophagefferens</name>
    <name type="common">Harmful bloom alga</name>
    <dbReference type="NCBI Taxonomy" id="44056"/>
    <lineage>
        <taxon>Eukaryota</taxon>
        <taxon>Sar</taxon>
        <taxon>Stramenopiles</taxon>
        <taxon>Ochrophyta</taxon>
        <taxon>Pelagophyceae</taxon>
        <taxon>Pelagomonadales</taxon>
        <taxon>Pelagomonadaceae</taxon>
        <taxon>Aureococcus</taxon>
    </lineage>
</organism>
<evidence type="ECO:0000256" key="4">
    <source>
        <dbReference type="ARBA" id="ARBA00022692"/>
    </source>
</evidence>
<keyword evidence="6" id="KW-0915">Sodium</keyword>
<comment type="caution">
    <text evidence="14">The sequence shown here is derived from an EMBL/GenBank/DDBJ whole genome shotgun (WGS) entry which is preliminary data.</text>
</comment>
<dbReference type="Gene3D" id="1.20.1530.20">
    <property type="match status" value="1"/>
</dbReference>
<feature type="transmembrane region" description="Helical" evidence="11">
    <location>
        <begin position="360"/>
        <end position="379"/>
    </location>
</feature>
<dbReference type="EMBL" id="JBBJCI010000132">
    <property type="protein sequence ID" value="KAK7242905.1"/>
    <property type="molecule type" value="Genomic_DNA"/>
</dbReference>
<name>A0ABR1G3J7_AURAN</name>
<feature type="signal peptide" evidence="12">
    <location>
        <begin position="1"/>
        <end position="22"/>
    </location>
</feature>
<dbReference type="PANTHER" id="PTHR43562:SF3">
    <property type="entry name" value="SODIUM ION_PROTON EXCHANGER (EUROFUNG)"/>
    <property type="match status" value="1"/>
</dbReference>
<keyword evidence="7" id="KW-0406">Ion transport</keyword>
<dbReference type="Pfam" id="PF00999">
    <property type="entry name" value="Na_H_Exchanger"/>
    <property type="match status" value="1"/>
</dbReference>
<keyword evidence="5 11" id="KW-1133">Transmembrane helix</keyword>
<evidence type="ECO:0000256" key="5">
    <source>
        <dbReference type="ARBA" id="ARBA00022989"/>
    </source>
</evidence>
<comment type="subcellular location">
    <subcellularLocation>
        <location evidence="1">Membrane</location>
        <topology evidence="1">Multi-pass membrane protein</topology>
    </subcellularLocation>
</comment>
<feature type="transmembrane region" description="Helical" evidence="11">
    <location>
        <begin position="128"/>
        <end position="149"/>
    </location>
</feature>
<gene>
    <name evidence="14" type="ORF">SO694_00127044</name>
</gene>
<feature type="transmembrane region" description="Helical" evidence="11">
    <location>
        <begin position="161"/>
        <end position="179"/>
    </location>
</feature>
<feature type="transmembrane region" description="Helical" evidence="11">
    <location>
        <begin position="260"/>
        <end position="285"/>
    </location>
</feature>
<accession>A0ABR1G3J7</accession>
<feature type="transmembrane region" description="Helical" evidence="11">
    <location>
        <begin position="92"/>
        <end position="116"/>
    </location>
</feature>
<feature type="chain" id="PRO_5045207210" description="Cation/H+ exchanger transmembrane domain-containing protein" evidence="12">
    <location>
        <begin position="23"/>
        <end position="632"/>
    </location>
</feature>
<reference evidence="14 15" key="1">
    <citation type="submission" date="2024-03" db="EMBL/GenBank/DDBJ databases">
        <title>Aureococcus anophagefferens CCMP1851 and Kratosvirus quantuckense: Draft genome of a second virus-susceptible host strain in the model system.</title>
        <authorList>
            <person name="Chase E."/>
            <person name="Truchon A.R."/>
            <person name="Schepens W."/>
            <person name="Wilhelm S.W."/>
        </authorList>
    </citation>
    <scope>NUCLEOTIDE SEQUENCE [LARGE SCALE GENOMIC DNA]</scope>
    <source>
        <strain evidence="14 15">CCMP1851</strain>
    </source>
</reference>
<evidence type="ECO:0000256" key="11">
    <source>
        <dbReference type="SAM" id="Phobius"/>
    </source>
</evidence>
<feature type="region of interest" description="Disordered" evidence="10">
    <location>
        <begin position="590"/>
        <end position="632"/>
    </location>
</feature>
<keyword evidence="3" id="KW-0050">Antiport</keyword>
<evidence type="ECO:0000256" key="2">
    <source>
        <dbReference type="ARBA" id="ARBA00022448"/>
    </source>
</evidence>
<dbReference type="InterPro" id="IPR038770">
    <property type="entry name" value="Na+/solute_symporter_sf"/>
</dbReference>
<evidence type="ECO:0000256" key="6">
    <source>
        <dbReference type="ARBA" id="ARBA00023053"/>
    </source>
</evidence>
<feature type="region of interest" description="Disordered" evidence="10">
    <location>
        <begin position="31"/>
        <end position="61"/>
    </location>
</feature>
<dbReference type="Proteomes" id="UP001363151">
    <property type="component" value="Unassembled WGS sequence"/>
</dbReference>
<sequence length="632" mass="67213">MRRLLQLLVLGALALAQRGVSAGRSRHLLASNSSGYDDDHHDDHGDDHHGDDDHGGHGCHDSHAGHHGKYAHFKGMLRCFGFALSVWTSGKLAAGLGIPSLVGEIICGIIIGPHVLEIINHTYDPTASVLILVGEVGLCMHAIEAGLMFDPEMMEVVGPRGLAVGIAGSGLPLALSYAIARGWGASADEAFVVGASMATMSAGITLNVLRTGGVLNQPIGQLRCQLVISAATVNEIMNIILYTEVSNLVYGVPDEPFGSWFWRALPVVTNFVTVGVIGAAGVYVVPHVIEARVTPMIPEEYRQNFLLGLLFVKRVYAFLMKIFFAATVGFHVPLAELFQTGTLAKAALLLPGKGILHQQAYDAVLFVVLLSILLCPYGLRVTLDYAARGASTSRRRSSTRPGADGEAAPAYYCIQTLSKARWDQQTAILSTVTSSDCDIVDHGRGPDPALAPGARQNDEGELSPTASAQELLRETRDARAFTAPVTADEDLAPYHQVRRQSSSMDAEALRLIEVPVSPFRPRARAAAEPRARALRAQRTRRPEPPEPLVKQSSSPSALGAAAAAAAPPPPGLAAADGGFETAAAPYSRLSSIESDGGSARRSSFSSEQGCVLPTRLRRRSSSGKNVELQDRA</sequence>
<dbReference type="PANTHER" id="PTHR43562">
    <property type="entry name" value="NAPA-TYPE SODIUM/HYDROGEN ANTIPORTER"/>
    <property type="match status" value="1"/>
</dbReference>
<evidence type="ECO:0000256" key="3">
    <source>
        <dbReference type="ARBA" id="ARBA00022449"/>
    </source>
</evidence>
<feature type="region of interest" description="Disordered" evidence="10">
    <location>
        <begin position="439"/>
        <end position="465"/>
    </location>
</feature>
<feature type="compositionally biased region" description="Low complexity" evidence="10">
    <location>
        <begin position="552"/>
        <end position="565"/>
    </location>
</feature>
<evidence type="ECO:0000256" key="10">
    <source>
        <dbReference type="SAM" id="MobiDB-lite"/>
    </source>
</evidence>
<evidence type="ECO:0000313" key="14">
    <source>
        <dbReference type="EMBL" id="KAK7242905.1"/>
    </source>
</evidence>
<dbReference type="InterPro" id="IPR006153">
    <property type="entry name" value="Cation/H_exchanger_TM"/>
</dbReference>
<evidence type="ECO:0000256" key="8">
    <source>
        <dbReference type="ARBA" id="ARBA00023136"/>
    </source>
</evidence>
<evidence type="ECO:0000256" key="1">
    <source>
        <dbReference type="ARBA" id="ARBA00004141"/>
    </source>
</evidence>